<keyword evidence="1" id="KW-1133">Transmembrane helix</keyword>
<gene>
    <name evidence="2" type="ORF">GALL_380690</name>
</gene>
<keyword evidence="1" id="KW-0812">Transmembrane</keyword>
<accession>A0A1J5QJR3</accession>
<sequence length="137" mass="15896">MSRDVGTWTRRWRIYRLRLLFYLTLVLLAWLAPQNFASAARGHLIFVAAVIVLALVGINSVLFWFIRVRLPEASRTRMTRHVIVGAGLLALSAWSWPGSRTLDLLYRGVIVLAELWLWTFESNLRHRLDPPACLERR</sequence>
<organism evidence="2">
    <name type="scientific">mine drainage metagenome</name>
    <dbReference type="NCBI Taxonomy" id="410659"/>
    <lineage>
        <taxon>unclassified sequences</taxon>
        <taxon>metagenomes</taxon>
        <taxon>ecological metagenomes</taxon>
    </lineage>
</organism>
<keyword evidence="1" id="KW-0472">Membrane</keyword>
<dbReference type="AlphaFoldDB" id="A0A1J5QJR3"/>
<proteinExistence type="predicted"/>
<feature type="transmembrane region" description="Helical" evidence="1">
    <location>
        <begin position="44"/>
        <end position="66"/>
    </location>
</feature>
<reference evidence="2" key="1">
    <citation type="submission" date="2016-10" db="EMBL/GenBank/DDBJ databases">
        <title>Sequence of Gallionella enrichment culture.</title>
        <authorList>
            <person name="Poehlein A."/>
            <person name="Muehling M."/>
            <person name="Daniel R."/>
        </authorList>
    </citation>
    <scope>NUCLEOTIDE SEQUENCE</scope>
</reference>
<name>A0A1J5QJR3_9ZZZZ</name>
<dbReference type="EMBL" id="MLJW01001097">
    <property type="protein sequence ID" value="OIQ80183.1"/>
    <property type="molecule type" value="Genomic_DNA"/>
</dbReference>
<feature type="transmembrane region" description="Helical" evidence="1">
    <location>
        <begin position="78"/>
        <end position="98"/>
    </location>
</feature>
<protein>
    <submittedName>
        <fullName evidence="2">Uncharacterized protein</fullName>
    </submittedName>
</protein>
<evidence type="ECO:0000256" key="1">
    <source>
        <dbReference type="SAM" id="Phobius"/>
    </source>
</evidence>
<feature type="transmembrane region" description="Helical" evidence="1">
    <location>
        <begin position="12"/>
        <end position="32"/>
    </location>
</feature>
<evidence type="ECO:0000313" key="2">
    <source>
        <dbReference type="EMBL" id="OIQ80183.1"/>
    </source>
</evidence>
<comment type="caution">
    <text evidence="2">The sequence shown here is derived from an EMBL/GenBank/DDBJ whole genome shotgun (WGS) entry which is preliminary data.</text>
</comment>